<dbReference type="EMBL" id="CP022540">
    <property type="protein sequence ID" value="ASP19303.1"/>
    <property type="molecule type" value="Genomic_DNA"/>
</dbReference>
<gene>
    <name evidence="1" type="ORF">ANTHELSMS3_00583</name>
</gene>
<reference evidence="1 2" key="1">
    <citation type="submission" date="2017-07" db="EMBL/GenBank/DDBJ databases">
        <title>Genome Sequence of Antarctobacter heliothermus Strain SMS3 Isolated from a culture of the Diatom Skeletonema marinoi.</title>
        <authorList>
            <person name="Topel M."/>
            <person name="Pinder M.I.M."/>
            <person name="Johansson O.N."/>
            <person name="Kourtchenko O."/>
            <person name="Godhe A."/>
            <person name="Clarke A.K."/>
        </authorList>
    </citation>
    <scope>NUCLEOTIDE SEQUENCE [LARGE SCALE GENOMIC DNA]</scope>
    <source>
        <strain evidence="1 2">SMS3</strain>
    </source>
</reference>
<dbReference type="AlphaFoldDB" id="A0A222DZG8"/>
<keyword evidence="2" id="KW-1185">Reference proteome</keyword>
<dbReference type="Proteomes" id="UP000203589">
    <property type="component" value="Chromosome"/>
</dbReference>
<dbReference type="KEGG" id="aht:ANTHELSMS3_00583"/>
<sequence length="53" mass="5756">MSGFRQILCKHDAGFRLLFIWNGEVGGAPKAVARAGTKARIRQNDVSKAARGK</sequence>
<organism evidence="1 2">
    <name type="scientific">Antarctobacter heliothermus</name>
    <dbReference type="NCBI Taxonomy" id="74033"/>
    <lineage>
        <taxon>Bacteria</taxon>
        <taxon>Pseudomonadati</taxon>
        <taxon>Pseudomonadota</taxon>
        <taxon>Alphaproteobacteria</taxon>
        <taxon>Rhodobacterales</taxon>
        <taxon>Roseobacteraceae</taxon>
        <taxon>Antarctobacter</taxon>
    </lineage>
</organism>
<evidence type="ECO:0000313" key="2">
    <source>
        <dbReference type="Proteomes" id="UP000203589"/>
    </source>
</evidence>
<accession>A0A222DZG8</accession>
<proteinExistence type="predicted"/>
<evidence type="ECO:0000313" key="1">
    <source>
        <dbReference type="EMBL" id="ASP19303.1"/>
    </source>
</evidence>
<protein>
    <submittedName>
        <fullName evidence="1">Uncharacterized protein</fullName>
    </submittedName>
</protein>
<name>A0A222DZG8_9RHOB</name>